<sequence>MAHRAFGPARHDPRRVVPCLGRECGTWAGTARLGLGPGTAGPGPCRAGRPTWPSI</sequence>
<evidence type="ECO:0000256" key="1">
    <source>
        <dbReference type="SAM" id="MobiDB-lite"/>
    </source>
</evidence>
<gene>
    <name evidence="2" type="primary">P0441A12.45</name>
</gene>
<dbReference type="AlphaFoldDB" id="Q69QF0"/>
<protein>
    <submittedName>
        <fullName evidence="2">Uncharacterized protein</fullName>
    </submittedName>
</protein>
<dbReference type="EMBL" id="AP005422">
    <property type="protein sequence ID" value="BAD33472.1"/>
    <property type="molecule type" value="Genomic_DNA"/>
</dbReference>
<organism evidence="2 3">
    <name type="scientific">Oryza sativa subsp. japonica</name>
    <name type="common">Rice</name>
    <dbReference type="NCBI Taxonomy" id="39947"/>
    <lineage>
        <taxon>Eukaryota</taxon>
        <taxon>Viridiplantae</taxon>
        <taxon>Streptophyta</taxon>
        <taxon>Embryophyta</taxon>
        <taxon>Tracheophyta</taxon>
        <taxon>Spermatophyta</taxon>
        <taxon>Magnoliopsida</taxon>
        <taxon>Liliopsida</taxon>
        <taxon>Poales</taxon>
        <taxon>Poaceae</taxon>
        <taxon>BOP clade</taxon>
        <taxon>Oryzoideae</taxon>
        <taxon>Oryzeae</taxon>
        <taxon>Oryzinae</taxon>
        <taxon>Oryza</taxon>
        <taxon>Oryza sativa</taxon>
    </lineage>
</organism>
<reference evidence="3" key="2">
    <citation type="journal article" date="2008" name="Nucleic Acids Res.">
        <title>The rice annotation project database (RAP-DB): 2008 update.</title>
        <authorList>
            <consortium name="The rice annotation project (RAP)"/>
        </authorList>
    </citation>
    <scope>GENOME REANNOTATION</scope>
    <source>
        <strain evidence="3">cv. Nipponbare</strain>
    </source>
</reference>
<proteinExistence type="predicted"/>
<feature type="region of interest" description="Disordered" evidence="1">
    <location>
        <begin position="35"/>
        <end position="55"/>
    </location>
</feature>
<evidence type="ECO:0000313" key="2">
    <source>
        <dbReference type="EMBL" id="BAD33472.1"/>
    </source>
</evidence>
<reference evidence="3" key="1">
    <citation type="journal article" date="2005" name="Nature">
        <title>The map-based sequence of the rice genome.</title>
        <authorList>
            <consortium name="International rice genome sequencing project (IRGSP)"/>
            <person name="Matsumoto T."/>
            <person name="Wu J."/>
            <person name="Kanamori H."/>
            <person name="Katayose Y."/>
            <person name="Fujisawa M."/>
            <person name="Namiki N."/>
            <person name="Mizuno H."/>
            <person name="Yamamoto K."/>
            <person name="Antonio B.A."/>
            <person name="Baba T."/>
            <person name="Sakata K."/>
            <person name="Nagamura Y."/>
            <person name="Aoki H."/>
            <person name="Arikawa K."/>
            <person name="Arita K."/>
            <person name="Bito T."/>
            <person name="Chiden Y."/>
            <person name="Fujitsuka N."/>
            <person name="Fukunaka R."/>
            <person name="Hamada M."/>
            <person name="Harada C."/>
            <person name="Hayashi A."/>
            <person name="Hijishita S."/>
            <person name="Honda M."/>
            <person name="Hosokawa S."/>
            <person name="Ichikawa Y."/>
            <person name="Idonuma A."/>
            <person name="Iijima M."/>
            <person name="Ikeda M."/>
            <person name="Ikeno M."/>
            <person name="Ito K."/>
            <person name="Ito S."/>
            <person name="Ito T."/>
            <person name="Ito Y."/>
            <person name="Ito Y."/>
            <person name="Iwabuchi A."/>
            <person name="Kamiya K."/>
            <person name="Karasawa W."/>
            <person name="Kurita K."/>
            <person name="Katagiri S."/>
            <person name="Kikuta A."/>
            <person name="Kobayashi H."/>
            <person name="Kobayashi N."/>
            <person name="Machita K."/>
            <person name="Maehara T."/>
            <person name="Masukawa M."/>
            <person name="Mizubayashi T."/>
            <person name="Mukai Y."/>
            <person name="Nagasaki H."/>
            <person name="Nagata Y."/>
            <person name="Naito S."/>
            <person name="Nakashima M."/>
            <person name="Nakama Y."/>
            <person name="Nakamichi Y."/>
            <person name="Nakamura M."/>
            <person name="Meguro A."/>
            <person name="Negishi M."/>
            <person name="Ohta I."/>
            <person name="Ohta T."/>
            <person name="Okamoto M."/>
            <person name="Ono N."/>
            <person name="Saji S."/>
            <person name="Sakaguchi M."/>
            <person name="Sakai K."/>
            <person name="Shibata M."/>
            <person name="Shimokawa T."/>
            <person name="Song J."/>
            <person name="Takazaki Y."/>
            <person name="Terasawa K."/>
            <person name="Tsugane M."/>
            <person name="Tsuji K."/>
            <person name="Ueda S."/>
            <person name="Waki K."/>
            <person name="Yamagata H."/>
            <person name="Yamamoto M."/>
            <person name="Yamamoto S."/>
            <person name="Yamane H."/>
            <person name="Yoshiki S."/>
            <person name="Yoshihara R."/>
            <person name="Yukawa K."/>
            <person name="Zhong H."/>
            <person name="Yano M."/>
            <person name="Yuan Q."/>
            <person name="Ouyang S."/>
            <person name="Liu J."/>
            <person name="Jones K.M."/>
            <person name="Gansberger K."/>
            <person name="Moffat K."/>
            <person name="Hill J."/>
            <person name="Bera J."/>
            <person name="Fadrosh D."/>
            <person name="Jin S."/>
            <person name="Johri S."/>
            <person name="Kim M."/>
            <person name="Overton L."/>
            <person name="Reardon M."/>
            <person name="Tsitrin T."/>
            <person name="Vuong H."/>
            <person name="Weaver B."/>
            <person name="Ciecko A."/>
            <person name="Tallon L."/>
            <person name="Jackson J."/>
            <person name="Pai G."/>
            <person name="Aken S.V."/>
            <person name="Utterback T."/>
            <person name="Reidmuller S."/>
            <person name="Feldblyum T."/>
            <person name="Hsiao J."/>
            <person name="Zismann V."/>
            <person name="Iobst S."/>
            <person name="de Vazeille A.R."/>
            <person name="Buell C.R."/>
            <person name="Ying K."/>
            <person name="Li Y."/>
            <person name="Lu T."/>
            <person name="Huang Y."/>
            <person name="Zhao Q."/>
            <person name="Feng Q."/>
            <person name="Zhang L."/>
            <person name="Zhu J."/>
            <person name="Weng Q."/>
            <person name="Mu J."/>
            <person name="Lu Y."/>
            <person name="Fan D."/>
            <person name="Liu Y."/>
            <person name="Guan J."/>
            <person name="Zhang Y."/>
            <person name="Yu S."/>
            <person name="Liu X."/>
            <person name="Zhang Y."/>
            <person name="Hong G."/>
            <person name="Han B."/>
            <person name="Choisne N."/>
            <person name="Demange N."/>
            <person name="Orjeda G."/>
            <person name="Samain S."/>
            <person name="Cattolico L."/>
            <person name="Pelletier E."/>
            <person name="Couloux A."/>
            <person name="Segurens B."/>
            <person name="Wincker P."/>
            <person name="D'Hont A."/>
            <person name="Scarpelli C."/>
            <person name="Weissenbach J."/>
            <person name="Salanoubat M."/>
            <person name="Quetier F."/>
            <person name="Yu Y."/>
            <person name="Kim H.R."/>
            <person name="Rambo T."/>
            <person name="Currie J."/>
            <person name="Collura K."/>
            <person name="Luo M."/>
            <person name="Yang T."/>
            <person name="Ammiraju J.S.S."/>
            <person name="Engler F."/>
            <person name="Soderlund C."/>
            <person name="Wing R.A."/>
            <person name="Palmer L.E."/>
            <person name="de la Bastide M."/>
            <person name="Spiegel L."/>
            <person name="Nascimento L."/>
            <person name="Zutavern T."/>
            <person name="O'Shaughnessy A."/>
            <person name="Dike S."/>
            <person name="Dedhia N."/>
            <person name="Preston R."/>
            <person name="Balija V."/>
            <person name="McCombie W.R."/>
            <person name="Chow T."/>
            <person name="Chen H."/>
            <person name="Chung M."/>
            <person name="Chen C."/>
            <person name="Shaw J."/>
            <person name="Wu H."/>
            <person name="Hsiao K."/>
            <person name="Chao Y."/>
            <person name="Chu M."/>
            <person name="Cheng C."/>
            <person name="Hour A."/>
            <person name="Lee P."/>
            <person name="Lin S."/>
            <person name="Lin Y."/>
            <person name="Liou J."/>
            <person name="Liu S."/>
            <person name="Hsing Y."/>
            <person name="Raghuvanshi S."/>
            <person name="Mohanty A."/>
            <person name="Bharti A.K."/>
            <person name="Gaur A."/>
            <person name="Gupta V."/>
            <person name="Kumar D."/>
            <person name="Ravi V."/>
            <person name="Vij S."/>
            <person name="Kapur A."/>
            <person name="Khurana P."/>
            <person name="Khurana P."/>
            <person name="Khurana J.P."/>
            <person name="Tyagi A.K."/>
            <person name="Gaikwad K."/>
            <person name="Singh A."/>
            <person name="Dalal V."/>
            <person name="Srivastava S."/>
            <person name="Dixit A."/>
            <person name="Pal A.K."/>
            <person name="Ghazi I.A."/>
            <person name="Yadav M."/>
            <person name="Pandit A."/>
            <person name="Bhargava A."/>
            <person name="Sureshbabu K."/>
            <person name="Batra K."/>
            <person name="Sharma T.R."/>
            <person name="Mohapatra T."/>
            <person name="Singh N.K."/>
            <person name="Messing J."/>
            <person name="Nelson A.B."/>
            <person name="Fuks G."/>
            <person name="Kavchok S."/>
            <person name="Keizer G."/>
            <person name="Linton E."/>
            <person name="Llaca V."/>
            <person name="Song R."/>
            <person name="Tanyolac B."/>
            <person name="Young S."/>
            <person name="Ho-Il K."/>
            <person name="Hahn J.H."/>
            <person name="Sangsakoo G."/>
            <person name="Vanavichit A."/>
            <person name="de Mattos Luiz.A.T."/>
            <person name="Zimmer P.D."/>
            <person name="Malone G."/>
            <person name="Dellagostin O."/>
            <person name="de Oliveira A.C."/>
            <person name="Bevan M."/>
            <person name="Bancroft I."/>
            <person name="Minx P."/>
            <person name="Cordum H."/>
            <person name="Wilson R."/>
            <person name="Cheng Z."/>
            <person name="Jin W."/>
            <person name="Jiang J."/>
            <person name="Leong S.A."/>
            <person name="Iwama H."/>
            <person name="Gojobori T."/>
            <person name="Itoh T."/>
            <person name="Niimura Y."/>
            <person name="Fujii Y."/>
            <person name="Habara T."/>
            <person name="Sakai H."/>
            <person name="Sato Y."/>
            <person name="Wilson G."/>
            <person name="Kumar K."/>
            <person name="McCouch S."/>
            <person name="Juretic N."/>
            <person name="Hoen D."/>
            <person name="Wright S."/>
            <person name="Bruskiewich R."/>
            <person name="Bureau T."/>
            <person name="Miyao A."/>
            <person name="Hirochika H."/>
            <person name="Nishikawa T."/>
            <person name="Kadowaki K."/>
            <person name="Sugiura M."/>
            <person name="Burr B."/>
            <person name="Sasaki T."/>
        </authorList>
    </citation>
    <scope>NUCLEOTIDE SEQUENCE [LARGE SCALE GENOMIC DNA]</scope>
    <source>
        <strain evidence="3">cv. Nipponbare</strain>
    </source>
</reference>
<name>Q69QF0_ORYSJ</name>
<dbReference type="Proteomes" id="UP000000763">
    <property type="component" value="Chromosome 9"/>
</dbReference>
<evidence type="ECO:0000313" key="3">
    <source>
        <dbReference type="Proteomes" id="UP000000763"/>
    </source>
</evidence>
<accession>Q69QF0</accession>